<dbReference type="AlphaFoldDB" id="A0A9P6I8C5"/>
<dbReference type="Pfam" id="PF13640">
    <property type="entry name" value="2OG-FeII_Oxy_3"/>
    <property type="match status" value="1"/>
</dbReference>
<keyword evidence="4" id="KW-0560">Oxidoreductase</keyword>
<proteinExistence type="predicted"/>
<protein>
    <recommendedName>
        <fullName evidence="7">Prolyl 4-hydroxylase alpha subunit domain-containing protein</fullName>
    </recommendedName>
</protein>
<keyword evidence="2" id="KW-0479">Metal-binding</keyword>
<accession>A0A9P6I8C5</accession>
<dbReference type="EMBL" id="JAATWM020000011">
    <property type="protein sequence ID" value="KAF9878238.1"/>
    <property type="molecule type" value="Genomic_DNA"/>
</dbReference>
<gene>
    <name evidence="8" type="ORF">CkaCkLH20_04276</name>
</gene>
<feature type="signal peptide" evidence="6">
    <location>
        <begin position="1"/>
        <end position="29"/>
    </location>
</feature>
<dbReference type="Proteomes" id="UP000781932">
    <property type="component" value="Unassembled WGS sequence"/>
</dbReference>
<dbReference type="GO" id="GO:0031418">
    <property type="term" value="F:L-ascorbic acid binding"/>
    <property type="evidence" value="ECO:0007669"/>
    <property type="project" value="InterPro"/>
</dbReference>
<evidence type="ECO:0000256" key="4">
    <source>
        <dbReference type="ARBA" id="ARBA00023002"/>
    </source>
</evidence>
<comment type="cofactor">
    <cofactor evidence="1">
        <name>L-ascorbate</name>
        <dbReference type="ChEBI" id="CHEBI:38290"/>
    </cofactor>
</comment>
<dbReference type="PANTHER" id="PTHR10869:SF242">
    <property type="entry name" value="PROLYL 4-HYDROXYLASE ALPHA SUBUNIT DOMAIN-CONTAINING PROTEIN"/>
    <property type="match status" value="1"/>
</dbReference>
<dbReference type="GO" id="GO:0005783">
    <property type="term" value="C:endoplasmic reticulum"/>
    <property type="evidence" value="ECO:0007669"/>
    <property type="project" value="TreeGrafter"/>
</dbReference>
<organism evidence="8 9">
    <name type="scientific">Colletotrichum karsti</name>
    <dbReference type="NCBI Taxonomy" id="1095194"/>
    <lineage>
        <taxon>Eukaryota</taxon>
        <taxon>Fungi</taxon>
        <taxon>Dikarya</taxon>
        <taxon>Ascomycota</taxon>
        <taxon>Pezizomycotina</taxon>
        <taxon>Sordariomycetes</taxon>
        <taxon>Hypocreomycetidae</taxon>
        <taxon>Glomerellales</taxon>
        <taxon>Glomerellaceae</taxon>
        <taxon>Colletotrichum</taxon>
        <taxon>Colletotrichum boninense species complex</taxon>
    </lineage>
</organism>
<evidence type="ECO:0000313" key="8">
    <source>
        <dbReference type="EMBL" id="KAF9878238.1"/>
    </source>
</evidence>
<dbReference type="Gene3D" id="2.60.120.620">
    <property type="entry name" value="q2cbj1_9rhob like domain"/>
    <property type="match status" value="1"/>
</dbReference>
<evidence type="ECO:0000256" key="5">
    <source>
        <dbReference type="ARBA" id="ARBA00023004"/>
    </source>
</evidence>
<keyword evidence="3" id="KW-0223">Dioxygenase</keyword>
<keyword evidence="6" id="KW-0732">Signal</keyword>
<dbReference type="InterPro" id="IPR006620">
    <property type="entry name" value="Pro_4_hyd_alph"/>
</dbReference>
<feature type="domain" description="Prolyl 4-hydroxylase alpha subunit" evidence="7">
    <location>
        <begin position="73"/>
        <end position="283"/>
    </location>
</feature>
<comment type="caution">
    <text evidence="8">The sequence shown here is derived from an EMBL/GenBank/DDBJ whole genome shotgun (WGS) entry which is preliminary data.</text>
</comment>
<reference evidence="8" key="1">
    <citation type="submission" date="2020-03" db="EMBL/GenBank/DDBJ databases">
        <authorList>
            <person name="He L."/>
        </authorList>
    </citation>
    <scope>NUCLEOTIDE SEQUENCE</scope>
    <source>
        <strain evidence="8">CkLH20</strain>
    </source>
</reference>
<dbReference type="GO" id="GO:0005506">
    <property type="term" value="F:iron ion binding"/>
    <property type="evidence" value="ECO:0007669"/>
    <property type="project" value="InterPro"/>
</dbReference>
<name>A0A9P6I8C5_9PEZI</name>
<evidence type="ECO:0000256" key="1">
    <source>
        <dbReference type="ARBA" id="ARBA00001961"/>
    </source>
</evidence>
<dbReference type="SMART" id="SM00702">
    <property type="entry name" value="P4Hc"/>
    <property type="match status" value="1"/>
</dbReference>
<evidence type="ECO:0000256" key="6">
    <source>
        <dbReference type="SAM" id="SignalP"/>
    </source>
</evidence>
<dbReference type="PANTHER" id="PTHR10869">
    <property type="entry name" value="PROLYL 4-HYDROXYLASE ALPHA SUBUNIT"/>
    <property type="match status" value="1"/>
</dbReference>
<evidence type="ECO:0000259" key="7">
    <source>
        <dbReference type="SMART" id="SM00702"/>
    </source>
</evidence>
<evidence type="ECO:0000256" key="2">
    <source>
        <dbReference type="ARBA" id="ARBA00022723"/>
    </source>
</evidence>
<keyword evidence="9" id="KW-1185">Reference proteome</keyword>
<reference evidence="8" key="2">
    <citation type="submission" date="2020-11" db="EMBL/GenBank/DDBJ databases">
        <title>Whole genome sequencing of Colletotrichum sp.</title>
        <authorList>
            <person name="Li H."/>
        </authorList>
    </citation>
    <scope>NUCLEOTIDE SEQUENCE</scope>
    <source>
        <strain evidence="8">CkLH20</strain>
    </source>
</reference>
<dbReference type="GeneID" id="62160069"/>
<sequence>MTGRRILATLAAVVAVVLTFGTLSPFSFCDENTASTWFRGWCSMLSPNQPPADRHIFTCKSHTYSTEILSVDPLVIYIHDFISSHEVSSLLETGEPLFGPSLLTGKDGQVRQSQRRTSQTAQMQIDDPVVRCVLERASGFMGSMLSLPYDDFQPPQLVRYSEKQQFKVHADWFDEPQSRRADSSGIGSSWNRPATFLAILEDNCTAGETWFPHIHIPKKAVAKRTESPPWRLHEQDGLAVKPIRGNALFWVNLFANGTGDDRTRHAGLPPTSGVKTALNIWPRVYYS</sequence>
<evidence type="ECO:0000313" key="9">
    <source>
        <dbReference type="Proteomes" id="UP000781932"/>
    </source>
</evidence>
<dbReference type="OrthoDB" id="420380at2759"/>
<dbReference type="GO" id="GO:0004656">
    <property type="term" value="F:procollagen-proline 4-dioxygenase activity"/>
    <property type="evidence" value="ECO:0007669"/>
    <property type="project" value="TreeGrafter"/>
</dbReference>
<evidence type="ECO:0000256" key="3">
    <source>
        <dbReference type="ARBA" id="ARBA00022964"/>
    </source>
</evidence>
<keyword evidence="5" id="KW-0408">Iron</keyword>
<feature type="chain" id="PRO_5040267535" description="Prolyl 4-hydroxylase alpha subunit domain-containing protein" evidence="6">
    <location>
        <begin position="30"/>
        <end position="287"/>
    </location>
</feature>
<dbReference type="RefSeq" id="XP_038747699.1">
    <property type="nucleotide sequence ID" value="XM_038886995.1"/>
</dbReference>
<dbReference type="InterPro" id="IPR044862">
    <property type="entry name" value="Pro_4_hyd_alph_FE2OG_OXY"/>
</dbReference>
<dbReference type="InterPro" id="IPR045054">
    <property type="entry name" value="P4HA-like"/>
</dbReference>